<keyword evidence="1" id="KW-1133">Transmembrane helix</keyword>
<keyword evidence="1" id="KW-0812">Transmembrane</keyword>
<dbReference type="Proteomes" id="UP001058271">
    <property type="component" value="Chromosome"/>
</dbReference>
<proteinExistence type="predicted"/>
<protein>
    <submittedName>
        <fullName evidence="2">Uncharacterized protein</fullName>
    </submittedName>
</protein>
<evidence type="ECO:0000313" key="3">
    <source>
        <dbReference type="Proteomes" id="UP001058271"/>
    </source>
</evidence>
<evidence type="ECO:0000256" key="1">
    <source>
        <dbReference type="SAM" id="Phobius"/>
    </source>
</evidence>
<sequence>MEALMLRRFVCAVVALAAGGALLAEAVHLGARLNSLLVVTATAAGLLAAAGLSKFWREMSRAGADIDRWIAEAEAGTLARQAEAEQAILDTATAAQVRL</sequence>
<name>A0ABY5Z785_9ACTN</name>
<organism evidence="2 3">
    <name type="scientific">Dactylosporangium roseum</name>
    <dbReference type="NCBI Taxonomy" id="47989"/>
    <lineage>
        <taxon>Bacteria</taxon>
        <taxon>Bacillati</taxon>
        <taxon>Actinomycetota</taxon>
        <taxon>Actinomycetes</taxon>
        <taxon>Micromonosporales</taxon>
        <taxon>Micromonosporaceae</taxon>
        <taxon>Dactylosporangium</taxon>
    </lineage>
</organism>
<feature type="transmembrane region" description="Helical" evidence="1">
    <location>
        <begin position="36"/>
        <end position="56"/>
    </location>
</feature>
<keyword evidence="3" id="KW-1185">Reference proteome</keyword>
<dbReference type="EMBL" id="CP073721">
    <property type="protein sequence ID" value="UWZ37930.1"/>
    <property type="molecule type" value="Genomic_DNA"/>
</dbReference>
<reference evidence="2" key="1">
    <citation type="submission" date="2021-04" db="EMBL/GenBank/DDBJ databases">
        <title>Biosynthetic gene clusters of Dactylosporangioum roseum.</title>
        <authorList>
            <person name="Hartkoorn R.C."/>
            <person name="Beaudoing E."/>
            <person name="Hot D."/>
            <person name="Moureu S."/>
        </authorList>
    </citation>
    <scope>NUCLEOTIDE SEQUENCE</scope>
    <source>
        <strain evidence="2">NRRL B-16295</strain>
    </source>
</reference>
<dbReference type="RefSeq" id="WP_260727292.1">
    <property type="nucleotide sequence ID" value="NZ_BAAABS010000033.1"/>
</dbReference>
<accession>A0ABY5Z785</accession>
<evidence type="ECO:0000313" key="2">
    <source>
        <dbReference type="EMBL" id="UWZ37930.1"/>
    </source>
</evidence>
<keyword evidence="1" id="KW-0472">Membrane</keyword>
<gene>
    <name evidence="2" type="ORF">Drose_06535</name>
</gene>